<dbReference type="InterPro" id="IPR025390">
    <property type="entry name" value="Dsc3_C"/>
</dbReference>
<proteinExistence type="predicted"/>
<comment type="caution">
    <text evidence="5">The sequence shown here is derived from an EMBL/GenBank/DDBJ whole genome shotgun (WGS) entry which is preliminary data.</text>
</comment>
<feature type="region of interest" description="Disordered" evidence="1">
    <location>
        <begin position="299"/>
        <end position="383"/>
    </location>
</feature>
<evidence type="ECO:0000313" key="7">
    <source>
        <dbReference type="Proteomes" id="UP000836402"/>
    </source>
</evidence>
<gene>
    <name evidence="5" type="ORF">A4X03_0g446</name>
    <name evidence="4" type="ORF">JKIAZH3_G3973</name>
</gene>
<feature type="region of interest" description="Disordered" evidence="1">
    <location>
        <begin position="200"/>
        <end position="257"/>
    </location>
</feature>
<feature type="compositionally biased region" description="Gly residues" evidence="1">
    <location>
        <begin position="412"/>
        <end position="428"/>
    </location>
</feature>
<name>A0A8T8TTW2_9BASI</name>
<evidence type="ECO:0000313" key="4">
    <source>
        <dbReference type="EMBL" id="CAD6945269.1"/>
    </source>
</evidence>
<organism evidence="5 6">
    <name type="scientific">Tilletia caries</name>
    <name type="common">wheat bunt fungus</name>
    <dbReference type="NCBI Taxonomy" id="13290"/>
    <lineage>
        <taxon>Eukaryota</taxon>
        <taxon>Fungi</taxon>
        <taxon>Dikarya</taxon>
        <taxon>Basidiomycota</taxon>
        <taxon>Ustilaginomycotina</taxon>
        <taxon>Exobasidiomycetes</taxon>
        <taxon>Tilletiales</taxon>
        <taxon>Tilletiaceae</taxon>
        <taxon>Tilletia</taxon>
    </lineage>
</organism>
<feature type="region of interest" description="Disordered" evidence="1">
    <location>
        <begin position="406"/>
        <end position="429"/>
    </location>
</feature>
<protein>
    <recommendedName>
        <fullName evidence="8">Ubiquitin-like domain-containing protein</fullName>
    </recommendedName>
</protein>
<dbReference type="Pfam" id="PF10302">
    <property type="entry name" value="Dsc3_N"/>
    <property type="match status" value="1"/>
</dbReference>
<reference evidence="4" key="3">
    <citation type="submission" date="2020-10" db="EMBL/GenBank/DDBJ databases">
        <authorList>
            <person name="Sedaghatjoo S."/>
        </authorList>
    </citation>
    <scope>NUCLEOTIDE SEQUENCE</scope>
    <source>
        <strain evidence="4">AZH3</strain>
    </source>
</reference>
<dbReference type="Proteomes" id="UP000077671">
    <property type="component" value="Unassembled WGS sequence"/>
</dbReference>
<dbReference type="InterPro" id="IPR045226">
    <property type="entry name" value="Dsc3"/>
</dbReference>
<keyword evidence="7" id="KW-1185">Reference proteome</keyword>
<reference evidence="5" key="1">
    <citation type="submission" date="2016-04" db="EMBL/GenBank/DDBJ databases">
        <authorList>
            <person name="Nguyen H.D."/>
            <person name="Kesanakurti P."/>
            <person name="Cullis J."/>
            <person name="Levesque C.A."/>
            <person name="Hambleton S."/>
        </authorList>
    </citation>
    <scope>NUCLEOTIDE SEQUENCE</scope>
    <source>
        <strain evidence="5">DAOMC 238032</strain>
    </source>
</reference>
<dbReference type="Gene3D" id="3.10.20.90">
    <property type="entry name" value="Phosphatidylinositol 3-kinase Catalytic Subunit, Chain A, domain 1"/>
    <property type="match status" value="1"/>
</dbReference>
<dbReference type="EMBL" id="CAJHJG010004856">
    <property type="protein sequence ID" value="CAD6945269.1"/>
    <property type="molecule type" value="Genomic_DNA"/>
</dbReference>
<evidence type="ECO:0000259" key="3">
    <source>
        <dbReference type="Pfam" id="PF13373"/>
    </source>
</evidence>
<dbReference type="PANTHER" id="PTHR28049:SF1">
    <property type="entry name" value="DSC E3 UBIQUITIN LIGASE COMPLEX SUBUNIT 3"/>
    <property type="match status" value="1"/>
</dbReference>
<accession>A0A8T8TTW2</accession>
<feature type="compositionally biased region" description="Polar residues" evidence="1">
    <location>
        <begin position="342"/>
        <end position="357"/>
    </location>
</feature>
<reference evidence="5" key="2">
    <citation type="journal article" date="2019" name="IMA Fungus">
        <title>Genome sequencing and comparison of five Tilletia species to identify candidate genes for the detection of regulated species infecting wheat.</title>
        <authorList>
            <person name="Nguyen H.D.T."/>
            <person name="Sultana T."/>
            <person name="Kesanakurti P."/>
            <person name="Hambleton S."/>
        </authorList>
    </citation>
    <scope>NUCLEOTIDE SEQUENCE</scope>
    <source>
        <strain evidence="5">DAOMC 238032</strain>
    </source>
</reference>
<dbReference type="Pfam" id="PF13373">
    <property type="entry name" value="Dsc3_C"/>
    <property type="match status" value="1"/>
</dbReference>
<evidence type="ECO:0000259" key="2">
    <source>
        <dbReference type="Pfam" id="PF10302"/>
    </source>
</evidence>
<feature type="domain" description="DSC E3 ubiquitin ligase complex subunit 3 C-terminal" evidence="3">
    <location>
        <begin position="381"/>
        <end position="486"/>
    </location>
</feature>
<dbReference type="GO" id="GO:0005783">
    <property type="term" value="C:endoplasmic reticulum"/>
    <property type="evidence" value="ECO:0007669"/>
    <property type="project" value="TreeGrafter"/>
</dbReference>
<dbReference type="PANTHER" id="PTHR28049">
    <property type="entry name" value="TRANSMEMBRANE PROTEIN YOR223W"/>
    <property type="match status" value="1"/>
</dbReference>
<dbReference type="GO" id="GO:0044695">
    <property type="term" value="C:Dsc E3 ubiquitin ligase complex"/>
    <property type="evidence" value="ECO:0007669"/>
    <property type="project" value="InterPro"/>
</dbReference>
<dbReference type="AlphaFoldDB" id="A0A8T8TTW2"/>
<evidence type="ECO:0008006" key="8">
    <source>
        <dbReference type="Google" id="ProtNLM"/>
    </source>
</evidence>
<evidence type="ECO:0000256" key="1">
    <source>
        <dbReference type="SAM" id="MobiDB-lite"/>
    </source>
</evidence>
<dbReference type="Proteomes" id="UP000836402">
    <property type="component" value="Unassembled WGS sequence"/>
</dbReference>
<feature type="compositionally biased region" description="Basic and acidic residues" evidence="1">
    <location>
        <begin position="200"/>
        <end position="209"/>
    </location>
</feature>
<dbReference type="InterPro" id="IPR019413">
    <property type="entry name" value="Dsc3_ub-like_dom"/>
</dbReference>
<feature type="compositionally biased region" description="Polar residues" evidence="1">
    <location>
        <begin position="303"/>
        <end position="321"/>
    </location>
</feature>
<feature type="domain" description="DSC E3 ubiquitin ligase complex subunit 3 ubiquitin-like" evidence="2">
    <location>
        <begin position="98"/>
        <end position="148"/>
    </location>
</feature>
<evidence type="ECO:0000313" key="5">
    <source>
        <dbReference type="EMBL" id="KAE8265179.1"/>
    </source>
</evidence>
<sequence length="582" mass="62633">MASNPVTVVTRVRPVSVRFTDASIQDLDAELRGKPTILDNDNLADDGVDRAGAALGQRSSTLFDAHLEEEEGQPRSMGVEDEEELLQHLAEEEDIVRIFKQKIRAARPSLAHRRLRLIHAGRILKDGIKLVSWLDSLDSHRSAQERAANRSTGLIIGEGARAALGGLREAAERGAALDLDSLTRRGRQGLGDLWRRFEDDERKEGRTDDVEAAAGGERSAKAKGKARLIDDDEERASGPGWESAEAAPPRRAGVKVVEDRSADRVYIQCSIGDNMTPEEEAEANAPRASVISSALKGRLNPWAPSSSPGTAQYSSPATGQSDPAIPAEHSPWADIDDDPFSDPTSSWSNANRSQAGPLSSEADDGTAVRDPDSNEITDAPRGFDRLAATAGLSATEIEEMRSQFRQAAARGWGDGVGQGAAGPSGLGRSGDVLREAEEEEHARALEEQWIDSMGEGIEGDANRTGSGLLQARFEGLFVGFFFPFLPLFFWRDKSGHPARLPRSEFVYDPQRPGEVIRANEIDYDSEDDDDVIGANARPGPGGTNPAIANQEARNVVFTPTMAQAIVVGLVCNVAYGALASLC</sequence>
<dbReference type="EMBL" id="LWDD02000025">
    <property type="protein sequence ID" value="KAE8265179.1"/>
    <property type="molecule type" value="Genomic_DNA"/>
</dbReference>
<evidence type="ECO:0000313" key="6">
    <source>
        <dbReference type="Proteomes" id="UP000077671"/>
    </source>
</evidence>